<dbReference type="SUPFAM" id="SSF46689">
    <property type="entry name" value="Homeodomain-like"/>
    <property type="match status" value="1"/>
</dbReference>
<dbReference type="InterPro" id="IPR009057">
    <property type="entry name" value="Homeodomain-like_sf"/>
</dbReference>
<protein>
    <submittedName>
        <fullName evidence="4">TetR/AcrR family transcriptional regulator</fullName>
    </submittedName>
</protein>
<evidence type="ECO:0000256" key="1">
    <source>
        <dbReference type="ARBA" id="ARBA00023125"/>
    </source>
</evidence>
<dbReference type="PRINTS" id="PR00455">
    <property type="entry name" value="HTHTETR"/>
</dbReference>
<accession>A0A841TWK8</accession>
<name>A0A841TWK8_9BACL</name>
<dbReference type="InterPro" id="IPR039532">
    <property type="entry name" value="TetR_C_Firmicutes"/>
</dbReference>
<dbReference type="GO" id="GO:0003677">
    <property type="term" value="F:DNA binding"/>
    <property type="evidence" value="ECO:0007669"/>
    <property type="project" value="UniProtKB-UniRule"/>
</dbReference>
<dbReference type="Proteomes" id="UP000553776">
    <property type="component" value="Unassembled WGS sequence"/>
</dbReference>
<dbReference type="PANTHER" id="PTHR43479">
    <property type="entry name" value="ACREF/ENVCD OPERON REPRESSOR-RELATED"/>
    <property type="match status" value="1"/>
</dbReference>
<evidence type="ECO:0000256" key="2">
    <source>
        <dbReference type="PROSITE-ProRule" id="PRU00335"/>
    </source>
</evidence>
<comment type="caution">
    <text evidence="4">The sequence shown here is derived from an EMBL/GenBank/DDBJ whole genome shotgun (WGS) entry which is preliminary data.</text>
</comment>
<dbReference type="PROSITE" id="PS50977">
    <property type="entry name" value="HTH_TETR_2"/>
    <property type="match status" value="1"/>
</dbReference>
<feature type="domain" description="HTH tetR-type" evidence="3">
    <location>
        <begin position="13"/>
        <end position="73"/>
    </location>
</feature>
<reference evidence="4 5" key="1">
    <citation type="submission" date="2020-08" db="EMBL/GenBank/DDBJ databases">
        <title>Cohnella phylogeny.</title>
        <authorList>
            <person name="Dunlap C."/>
        </authorList>
    </citation>
    <scope>NUCLEOTIDE SEQUENCE [LARGE SCALE GENOMIC DNA]</scope>
    <source>
        <strain evidence="4 5">DSM 25239</strain>
    </source>
</reference>
<evidence type="ECO:0000313" key="5">
    <source>
        <dbReference type="Proteomes" id="UP000553776"/>
    </source>
</evidence>
<dbReference type="Gene3D" id="1.10.357.10">
    <property type="entry name" value="Tetracycline Repressor, domain 2"/>
    <property type="match status" value="1"/>
</dbReference>
<gene>
    <name evidence="4" type="ORF">H7B90_01185</name>
</gene>
<evidence type="ECO:0000313" key="4">
    <source>
        <dbReference type="EMBL" id="MBB6690004.1"/>
    </source>
</evidence>
<dbReference type="Pfam" id="PF14278">
    <property type="entry name" value="TetR_C_8"/>
    <property type="match status" value="1"/>
</dbReference>
<dbReference type="AlphaFoldDB" id="A0A841TWK8"/>
<evidence type="ECO:0000259" key="3">
    <source>
        <dbReference type="PROSITE" id="PS50977"/>
    </source>
</evidence>
<dbReference type="InterPro" id="IPR050624">
    <property type="entry name" value="HTH-type_Tx_Regulator"/>
</dbReference>
<dbReference type="PANTHER" id="PTHR43479:SF23">
    <property type="entry name" value="HTH TETR-TYPE DOMAIN-CONTAINING PROTEIN"/>
    <property type="match status" value="1"/>
</dbReference>
<organism evidence="4 5">
    <name type="scientific">Cohnella xylanilytica</name>
    <dbReference type="NCBI Taxonomy" id="557555"/>
    <lineage>
        <taxon>Bacteria</taxon>
        <taxon>Bacillati</taxon>
        <taxon>Bacillota</taxon>
        <taxon>Bacilli</taxon>
        <taxon>Bacillales</taxon>
        <taxon>Paenibacillaceae</taxon>
        <taxon>Cohnella</taxon>
    </lineage>
</organism>
<keyword evidence="1 2" id="KW-0238">DNA-binding</keyword>
<sequence>MSEIKEKPDRRVKRTRQAIQDALIALIREKGFEAVTVQEIVERADVNRSTFYFHFQDKYDLLEQSNREMLEAFAASLQEPRDTPPPCRLANMDSATKHFEHIAANAAYYKVMLREMGIPDFANRLKLAIAEAFYQKLDLMLTDEHGVTIPRDIQCAYVASAHFGLIEWWLENDLMYSPSYMVNALNQLVKFGPVRAAGF</sequence>
<proteinExistence type="predicted"/>
<dbReference type="RefSeq" id="WP_185134040.1">
    <property type="nucleotide sequence ID" value="NZ_JACJVR010000003.1"/>
</dbReference>
<dbReference type="Pfam" id="PF00440">
    <property type="entry name" value="TetR_N"/>
    <property type="match status" value="1"/>
</dbReference>
<dbReference type="EMBL" id="JACJVR010000003">
    <property type="protein sequence ID" value="MBB6690004.1"/>
    <property type="molecule type" value="Genomic_DNA"/>
</dbReference>
<feature type="DNA-binding region" description="H-T-H motif" evidence="2">
    <location>
        <begin position="36"/>
        <end position="55"/>
    </location>
</feature>
<keyword evidence="5" id="KW-1185">Reference proteome</keyword>
<dbReference type="InterPro" id="IPR001647">
    <property type="entry name" value="HTH_TetR"/>
</dbReference>